<feature type="domain" description="Phosphoadenosine phosphosulphate reductase" evidence="3">
    <location>
        <begin position="57"/>
        <end position="202"/>
    </location>
</feature>
<evidence type="ECO:0000256" key="2">
    <source>
        <dbReference type="ARBA" id="ARBA00024327"/>
    </source>
</evidence>
<reference evidence="4 5" key="1">
    <citation type="submission" date="2023-04" db="EMBL/GenBank/DDBJ databases">
        <title>Ottowia paracancer sp. nov., isolated from human stomach.</title>
        <authorList>
            <person name="Song Y."/>
        </authorList>
    </citation>
    <scope>NUCLEOTIDE SEQUENCE [LARGE SCALE GENOMIC DNA]</scope>
    <source>
        <strain evidence="4 5">10c7w1</strain>
    </source>
</reference>
<dbReference type="Gene3D" id="3.40.50.620">
    <property type="entry name" value="HUPs"/>
    <property type="match status" value="1"/>
</dbReference>
<accession>A0AAW6RIU8</accession>
<dbReference type="PANTHER" id="PTHR46509">
    <property type="entry name" value="PHOSPHOADENOSINE PHOSPHOSULFATE REDUCTASE"/>
    <property type="match status" value="1"/>
</dbReference>
<name>A0AAW6RIU8_9BURK</name>
<keyword evidence="5" id="KW-1185">Reference proteome</keyword>
<dbReference type="SUPFAM" id="SSF52402">
    <property type="entry name" value="Adenine nucleotide alpha hydrolases-like"/>
    <property type="match status" value="1"/>
</dbReference>
<sequence>MNRAAATAAPAMPGAEELARVSDELGHDAPALTAWALGLGQRLGLRAIVTTNFRPFEAVILHMACRVQPDVPVVWMDSGYNTAATYQFADALTRQLGLNLHAYLPRRTRAHREALEGPAPALDDPRHAAFTEEVKLEPFARALREMAPRIWLTALRASDSDERARMQPVSLNPDGLIKVAPLLHWSAKDLHAYCQTHGLPNNFDYFDPTKAEERRECGLHLAH</sequence>
<evidence type="ECO:0000256" key="1">
    <source>
        <dbReference type="ARBA" id="ARBA00009732"/>
    </source>
</evidence>
<dbReference type="RefSeq" id="WP_279523775.1">
    <property type="nucleotide sequence ID" value="NZ_JARVII010000004.1"/>
</dbReference>
<comment type="similarity">
    <text evidence="1">Belongs to the PAPS reductase family. CysH subfamily.</text>
</comment>
<proteinExistence type="inferred from homology"/>
<dbReference type="EMBL" id="JARVII010000004">
    <property type="protein sequence ID" value="MDG9698754.1"/>
    <property type="molecule type" value="Genomic_DNA"/>
</dbReference>
<comment type="pathway">
    <text evidence="2">Sulfur metabolism; hydrogen sulfide biosynthesis; sulfite from sulfate.</text>
</comment>
<dbReference type="PANTHER" id="PTHR46509:SF1">
    <property type="entry name" value="PHOSPHOADENOSINE PHOSPHOSULFATE REDUCTASE"/>
    <property type="match status" value="1"/>
</dbReference>
<gene>
    <name evidence="4" type="ORF">QB898_03295</name>
</gene>
<evidence type="ECO:0000259" key="3">
    <source>
        <dbReference type="Pfam" id="PF01507"/>
    </source>
</evidence>
<dbReference type="GO" id="GO:0004604">
    <property type="term" value="F:phosphoadenylyl-sulfate reductase (thioredoxin) activity"/>
    <property type="evidence" value="ECO:0007669"/>
    <property type="project" value="TreeGrafter"/>
</dbReference>
<dbReference type="AlphaFoldDB" id="A0AAW6RIU8"/>
<comment type="caution">
    <text evidence="4">The sequence shown here is derived from an EMBL/GenBank/DDBJ whole genome shotgun (WGS) entry which is preliminary data.</text>
</comment>
<dbReference type="GO" id="GO:0019379">
    <property type="term" value="P:sulfate assimilation, phosphoadenylyl sulfate reduction by phosphoadenylyl-sulfate reductase (thioredoxin)"/>
    <property type="evidence" value="ECO:0007669"/>
    <property type="project" value="TreeGrafter"/>
</dbReference>
<dbReference type="GO" id="GO:0005737">
    <property type="term" value="C:cytoplasm"/>
    <property type="evidence" value="ECO:0007669"/>
    <property type="project" value="TreeGrafter"/>
</dbReference>
<protein>
    <submittedName>
        <fullName evidence="4">Phosphoadenosine phosphosulfate reductase family protein</fullName>
    </submittedName>
</protein>
<evidence type="ECO:0000313" key="5">
    <source>
        <dbReference type="Proteomes" id="UP001237156"/>
    </source>
</evidence>
<dbReference type="InterPro" id="IPR014729">
    <property type="entry name" value="Rossmann-like_a/b/a_fold"/>
</dbReference>
<dbReference type="Pfam" id="PF01507">
    <property type="entry name" value="PAPS_reduct"/>
    <property type="match status" value="1"/>
</dbReference>
<dbReference type="Proteomes" id="UP001237156">
    <property type="component" value="Unassembled WGS sequence"/>
</dbReference>
<dbReference type="InterPro" id="IPR002500">
    <property type="entry name" value="PAPS_reduct_dom"/>
</dbReference>
<organism evidence="4 5">
    <name type="scientific">Ottowia cancrivicina</name>
    <dbReference type="NCBI Taxonomy" id="3040346"/>
    <lineage>
        <taxon>Bacteria</taxon>
        <taxon>Pseudomonadati</taxon>
        <taxon>Pseudomonadota</taxon>
        <taxon>Betaproteobacteria</taxon>
        <taxon>Burkholderiales</taxon>
        <taxon>Comamonadaceae</taxon>
        <taxon>Ottowia</taxon>
    </lineage>
</organism>
<evidence type="ECO:0000313" key="4">
    <source>
        <dbReference type="EMBL" id="MDG9698754.1"/>
    </source>
</evidence>